<feature type="transmembrane region" description="Helical" evidence="15">
    <location>
        <begin position="74"/>
        <end position="95"/>
    </location>
</feature>
<keyword evidence="18" id="KW-1185">Reference proteome</keyword>
<keyword evidence="6" id="KW-0325">Glycoprotein</keyword>
<feature type="transmembrane region" description="Helical" evidence="15">
    <location>
        <begin position="306"/>
        <end position="324"/>
    </location>
</feature>
<dbReference type="Pfam" id="PF20684">
    <property type="entry name" value="Fung_rhodopsin"/>
    <property type="match status" value="1"/>
</dbReference>
<evidence type="ECO:0000256" key="5">
    <source>
        <dbReference type="ARBA" id="ARBA00022525"/>
    </source>
</evidence>
<feature type="transmembrane region" description="Helical" evidence="15">
    <location>
        <begin position="265"/>
        <end position="286"/>
    </location>
</feature>
<comment type="similarity">
    <text evidence="13">Belongs to the SAT4 family.</text>
</comment>
<dbReference type="EMBL" id="AP024443">
    <property type="protein sequence ID" value="BCS18695.1"/>
    <property type="molecule type" value="Genomic_DNA"/>
</dbReference>
<dbReference type="InterPro" id="IPR008427">
    <property type="entry name" value="Extracellular_membr_CFEM_dom"/>
</dbReference>
<evidence type="ECO:0000313" key="17">
    <source>
        <dbReference type="EMBL" id="BCS18695.1"/>
    </source>
</evidence>
<evidence type="ECO:0000256" key="3">
    <source>
        <dbReference type="ARBA" id="ARBA00004613"/>
    </source>
</evidence>
<evidence type="ECO:0000256" key="11">
    <source>
        <dbReference type="ARBA" id="ARBA00023157"/>
    </source>
</evidence>
<dbReference type="InterPro" id="IPR052337">
    <property type="entry name" value="SAT4-like"/>
</dbReference>
<evidence type="ECO:0000259" key="16">
    <source>
        <dbReference type="PROSITE" id="PS52012"/>
    </source>
</evidence>
<protein>
    <recommendedName>
        <fullName evidence="16">CFEM domain-containing protein</fullName>
    </recommendedName>
</protein>
<keyword evidence="8" id="KW-0732">Signal</keyword>
<accession>A0A7R7XCD5</accession>
<dbReference type="GO" id="GO:0098552">
    <property type="term" value="C:side of membrane"/>
    <property type="evidence" value="ECO:0007669"/>
    <property type="project" value="UniProtKB-KW"/>
</dbReference>
<comment type="subcellular location">
    <subcellularLocation>
        <location evidence="2">Membrane</location>
        <topology evidence="2">Lipid-anchor</topology>
        <topology evidence="2">GPI-anchor</topology>
    </subcellularLocation>
    <subcellularLocation>
        <location evidence="1">Membrane</location>
        <topology evidence="1">Multi-pass membrane protein</topology>
    </subcellularLocation>
    <subcellularLocation>
        <location evidence="3">Secreted</location>
    </subcellularLocation>
</comment>
<keyword evidence="14" id="KW-0349">Heme</keyword>
<dbReference type="PANTHER" id="PTHR33048">
    <property type="entry name" value="PTH11-LIKE INTEGRAL MEMBRANE PROTEIN (AFU_ORTHOLOGUE AFUA_5G11245)"/>
    <property type="match status" value="1"/>
</dbReference>
<reference evidence="17" key="1">
    <citation type="submission" date="2021-01" db="EMBL/GenBank/DDBJ databases">
        <authorList>
            <consortium name="Aspergillus puulaauensis MK2 genome sequencing consortium"/>
            <person name="Kazuki M."/>
            <person name="Futagami T."/>
        </authorList>
    </citation>
    <scope>NUCLEOTIDE SEQUENCE</scope>
    <source>
        <strain evidence="17">MK2</strain>
    </source>
</reference>
<evidence type="ECO:0000256" key="15">
    <source>
        <dbReference type="SAM" id="Phobius"/>
    </source>
</evidence>
<sequence>MDGLPSCARACLGQIIPSTSCAINDLKCICLDTQLITQLGACSLQNCTIKEGLTASKLLYTACDYPVTVDDEVYPPILTAGITLSALAFIIRIAGRLMGGNVGLDDIVAFLALLHMIADTAVGFLLKKAGLGTDIWLLPFPNITQILHLFFITEVLYVLCIALCKVSMLLLYLRLFPGETVQIATKAAVAVMTAWGIAMLLANVLSCQPLSYFWHVWDVEHIGTCINHQHLLWAHASTNIFFDLVIIVLPMPTLLRLNMNWSKKIWICLMFAVGIVVTVISIIRLVSSINLNMNENPTKSLVPIGIWSLLEVYLSIICACMPGMRSCVHKIYRKLYPKPPSYNYPSLSNDGRVGGSGDRATVGQQIVVFNNKTKTREQDEFILLHERSMDGFPI</sequence>
<evidence type="ECO:0000256" key="6">
    <source>
        <dbReference type="ARBA" id="ARBA00022622"/>
    </source>
</evidence>
<dbReference type="Pfam" id="PF05730">
    <property type="entry name" value="CFEM"/>
    <property type="match status" value="1"/>
</dbReference>
<dbReference type="GeneID" id="64968700"/>
<dbReference type="SMART" id="SM00747">
    <property type="entry name" value="CFEM"/>
    <property type="match status" value="1"/>
</dbReference>
<keyword evidence="6" id="KW-0336">GPI-anchor</keyword>
<keyword evidence="10 15" id="KW-0472">Membrane</keyword>
<keyword evidence="7 15" id="KW-0812">Transmembrane</keyword>
<dbReference type="PANTHER" id="PTHR33048:SF143">
    <property type="entry name" value="EXTRACELLULAR MEMBRANE PROTEIN CFEM DOMAIN-CONTAINING PROTEIN-RELATED"/>
    <property type="match status" value="1"/>
</dbReference>
<feature type="domain" description="CFEM" evidence="16">
    <location>
        <begin position="1"/>
        <end position="90"/>
    </location>
</feature>
<feature type="binding site" description="axial binding residue" evidence="14">
    <location>
        <position position="25"/>
    </location>
    <ligand>
        <name>heme</name>
        <dbReference type="ChEBI" id="CHEBI:30413"/>
    </ligand>
    <ligandPart>
        <name>Fe</name>
        <dbReference type="ChEBI" id="CHEBI:18248"/>
    </ligandPart>
</feature>
<dbReference type="GO" id="GO:0046872">
    <property type="term" value="F:metal ion binding"/>
    <property type="evidence" value="ECO:0007669"/>
    <property type="project" value="UniProtKB-UniRule"/>
</dbReference>
<dbReference type="AlphaFoldDB" id="A0A7R7XCD5"/>
<dbReference type="InterPro" id="IPR049326">
    <property type="entry name" value="Rhodopsin_dom_fungi"/>
</dbReference>
<evidence type="ECO:0000313" key="18">
    <source>
        <dbReference type="Proteomes" id="UP000654913"/>
    </source>
</evidence>
<comment type="similarity">
    <text evidence="4">Belongs to the RBT5 family.</text>
</comment>
<feature type="disulfide bond" evidence="14">
    <location>
        <begin position="11"/>
        <end position="42"/>
    </location>
</feature>
<feature type="transmembrane region" description="Helical" evidence="15">
    <location>
        <begin position="240"/>
        <end position="258"/>
    </location>
</feature>
<evidence type="ECO:0000256" key="4">
    <source>
        <dbReference type="ARBA" id="ARBA00010031"/>
    </source>
</evidence>
<evidence type="ECO:0000256" key="7">
    <source>
        <dbReference type="ARBA" id="ARBA00022692"/>
    </source>
</evidence>
<dbReference type="Proteomes" id="UP000654913">
    <property type="component" value="Chromosome 1"/>
</dbReference>
<keyword evidence="14" id="KW-0408">Iron</keyword>
<reference evidence="17" key="2">
    <citation type="submission" date="2021-02" db="EMBL/GenBank/DDBJ databases">
        <title>Aspergillus puulaauensis MK2 genome sequence.</title>
        <authorList>
            <person name="Futagami T."/>
            <person name="Mori K."/>
            <person name="Kadooka C."/>
            <person name="Tanaka T."/>
        </authorList>
    </citation>
    <scope>NUCLEOTIDE SEQUENCE</scope>
    <source>
        <strain evidence="17">MK2</strain>
    </source>
</reference>
<name>A0A7R7XCD5_9EURO</name>
<keyword evidence="14" id="KW-0479">Metal-binding</keyword>
<evidence type="ECO:0000256" key="1">
    <source>
        <dbReference type="ARBA" id="ARBA00004141"/>
    </source>
</evidence>
<keyword evidence="5" id="KW-0964">Secreted</keyword>
<feature type="transmembrane region" description="Helical" evidence="15">
    <location>
        <begin position="183"/>
        <end position="205"/>
    </location>
</feature>
<feature type="disulfide bond" evidence="14">
    <location>
        <begin position="7"/>
        <end position="47"/>
    </location>
</feature>
<evidence type="ECO:0000256" key="13">
    <source>
        <dbReference type="ARBA" id="ARBA00038359"/>
    </source>
</evidence>
<evidence type="ECO:0000256" key="2">
    <source>
        <dbReference type="ARBA" id="ARBA00004589"/>
    </source>
</evidence>
<dbReference type="RefSeq" id="XP_041550889.1">
    <property type="nucleotide sequence ID" value="XM_041697623.1"/>
</dbReference>
<dbReference type="PROSITE" id="PS52012">
    <property type="entry name" value="CFEM"/>
    <property type="match status" value="1"/>
</dbReference>
<feature type="disulfide bond" evidence="14">
    <location>
        <begin position="30"/>
        <end position="63"/>
    </location>
</feature>
<dbReference type="GO" id="GO:0005576">
    <property type="term" value="C:extracellular region"/>
    <property type="evidence" value="ECO:0007669"/>
    <property type="project" value="UniProtKB-SubCell"/>
</dbReference>
<feature type="disulfide bond" evidence="14">
    <location>
        <begin position="21"/>
        <end position="28"/>
    </location>
</feature>
<evidence type="ECO:0000256" key="14">
    <source>
        <dbReference type="PROSITE-ProRule" id="PRU01356"/>
    </source>
</evidence>
<evidence type="ECO:0000256" key="9">
    <source>
        <dbReference type="ARBA" id="ARBA00022989"/>
    </source>
</evidence>
<gene>
    <name evidence="17" type="ORF">APUU_11523A</name>
</gene>
<proteinExistence type="inferred from homology"/>
<feature type="transmembrane region" description="Helical" evidence="15">
    <location>
        <begin position="107"/>
        <end position="126"/>
    </location>
</feature>
<dbReference type="KEGG" id="apuu:APUU_11523A"/>
<evidence type="ECO:0000256" key="12">
    <source>
        <dbReference type="ARBA" id="ARBA00023288"/>
    </source>
</evidence>
<dbReference type="OrthoDB" id="2496787at2759"/>
<keyword evidence="11 14" id="KW-1015">Disulfide bond</keyword>
<evidence type="ECO:0000256" key="10">
    <source>
        <dbReference type="ARBA" id="ARBA00023136"/>
    </source>
</evidence>
<feature type="transmembrane region" description="Helical" evidence="15">
    <location>
        <begin position="146"/>
        <end position="171"/>
    </location>
</feature>
<organism evidence="17 18">
    <name type="scientific">Aspergillus puulaauensis</name>
    <dbReference type="NCBI Taxonomy" id="1220207"/>
    <lineage>
        <taxon>Eukaryota</taxon>
        <taxon>Fungi</taxon>
        <taxon>Dikarya</taxon>
        <taxon>Ascomycota</taxon>
        <taxon>Pezizomycotina</taxon>
        <taxon>Eurotiomycetes</taxon>
        <taxon>Eurotiomycetidae</taxon>
        <taxon>Eurotiales</taxon>
        <taxon>Aspergillaceae</taxon>
        <taxon>Aspergillus</taxon>
    </lineage>
</organism>
<keyword evidence="12" id="KW-0449">Lipoprotein</keyword>
<evidence type="ECO:0000256" key="8">
    <source>
        <dbReference type="ARBA" id="ARBA00022729"/>
    </source>
</evidence>
<keyword evidence="9 15" id="KW-1133">Transmembrane helix</keyword>